<dbReference type="EMBL" id="OBEJ01000006">
    <property type="protein sequence ID" value="SNZ17713.1"/>
    <property type="molecule type" value="Genomic_DNA"/>
</dbReference>
<organism evidence="2 3">
    <name type="scientific">Natronoarchaeum philippinense</name>
    <dbReference type="NCBI Taxonomy" id="558529"/>
    <lineage>
        <taxon>Archaea</taxon>
        <taxon>Methanobacteriati</taxon>
        <taxon>Methanobacteriota</taxon>
        <taxon>Stenosarchaea group</taxon>
        <taxon>Halobacteria</taxon>
        <taxon>Halobacteriales</taxon>
        <taxon>Natronoarchaeaceae</taxon>
    </lineage>
</organism>
<evidence type="ECO:0000256" key="1">
    <source>
        <dbReference type="SAM" id="MobiDB-lite"/>
    </source>
</evidence>
<dbReference type="AlphaFoldDB" id="A0A285P943"/>
<dbReference type="Proteomes" id="UP000219453">
    <property type="component" value="Unassembled WGS sequence"/>
</dbReference>
<evidence type="ECO:0000313" key="2">
    <source>
        <dbReference type="EMBL" id="SNZ17713.1"/>
    </source>
</evidence>
<feature type="region of interest" description="Disordered" evidence="1">
    <location>
        <begin position="1"/>
        <end position="32"/>
    </location>
</feature>
<name>A0A285P943_NATPI</name>
<keyword evidence="3" id="KW-1185">Reference proteome</keyword>
<accession>A0A285P943</accession>
<sequence>MQNTIVRNTSELVDEYESSPPGTTGIAEVTAW</sequence>
<gene>
    <name evidence="2" type="ORF">SAMN06269185_3099</name>
</gene>
<reference evidence="2 3" key="1">
    <citation type="submission" date="2017-09" db="EMBL/GenBank/DDBJ databases">
        <authorList>
            <person name="Ehlers B."/>
            <person name="Leendertz F.H."/>
        </authorList>
    </citation>
    <scope>NUCLEOTIDE SEQUENCE [LARGE SCALE GENOMIC DNA]</scope>
    <source>
        <strain evidence="2 3">DSM 27208</strain>
    </source>
</reference>
<evidence type="ECO:0000313" key="3">
    <source>
        <dbReference type="Proteomes" id="UP000219453"/>
    </source>
</evidence>
<proteinExistence type="predicted"/>
<feature type="compositionally biased region" description="Polar residues" evidence="1">
    <location>
        <begin position="1"/>
        <end position="11"/>
    </location>
</feature>
<protein>
    <submittedName>
        <fullName evidence="2">Uncharacterized protein</fullName>
    </submittedName>
</protein>